<evidence type="ECO:0000313" key="1">
    <source>
        <dbReference type="EMBL" id="OBJ41327.1"/>
    </source>
</evidence>
<proteinExistence type="predicted"/>
<evidence type="ECO:0000313" key="2">
    <source>
        <dbReference type="Proteomes" id="UP000093898"/>
    </source>
</evidence>
<sequence>MSLLDKSTDDVIVYLQEAGTDEDGNTRTRPSDVGIPARVRIQVIGQSGTSSRRQEQDNEGFESERVYSIRFPRSWPHEIGMQSQIEWQGKRWVIFGDVNVYNSSPRTAHKTYTIKRF</sequence>
<reference evidence="1 2" key="1">
    <citation type="submission" date="2016-06" db="EMBL/GenBank/DDBJ databases">
        <authorList>
            <person name="Kjaerup R.B."/>
            <person name="Dalgaard T.S."/>
            <person name="Juul-Madsen H.R."/>
        </authorList>
    </citation>
    <scope>NUCLEOTIDE SEQUENCE [LARGE SCALE GENOMIC DNA]</scope>
    <source>
        <strain evidence="1 2">1127319.6</strain>
    </source>
</reference>
<comment type="caution">
    <text evidence="1">The sequence shown here is derived from an EMBL/GenBank/DDBJ whole genome shotgun (WGS) entry which is preliminary data.</text>
</comment>
<dbReference type="OrthoDB" id="4413376at2"/>
<evidence type="ECO:0008006" key="3">
    <source>
        <dbReference type="Google" id="ProtNLM"/>
    </source>
</evidence>
<accession>A0A1A3GZ59</accession>
<dbReference type="AlphaFoldDB" id="A0A1A3GZ59"/>
<name>A0A1A3GZ59_MYCMU</name>
<organism evidence="1 2">
    <name type="scientific">Mycolicibacterium mucogenicum</name>
    <name type="common">Mycobacterium mucogenicum</name>
    <dbReference type="NCBI Taxonomy" id="56689"/>
    <lineage>
        <taxon>Bacteria</taxon>
        <taxon>Bacillati</taxon>
        <taxon>Actinomycetota</taxon>
        <taxon>Actinomycetes</taxon>
        <taxon>Mycobacteriales</taxon>
        <taxon>Mycobacteriaceae</taxon>
        <taxon>Mycolicibacterium</taxon>
    </lineage>
</organism>
<dbReference type="RefSeq" id="WP_064981591.1">
    <property type="nucleotide sequence ID" value="NZ_LZLC01000134.1"/>
</dbReference>
<gene>
    <name evidence="1" type="ORF">A5630_23085</name>
</gene>
<dbReference type="Proteomes" id="UP000093898">
    <property type="component" value="Unassembled WGS sequence"/>
</dbReference>
<protein>
    <recommendedName>
        <fullName evidence="3">Head-to-tail stopper</fullName>
    </recommendedName>
</protein>
<dbReference type="EMBL" id="LZLC01000134">
    <property type="protein sequence ID" value="OBJ41327.1"/>
    <property type="molecule type" value="Genomic_DNA"/>
</dbReference>